<dbReference type="HOGENOM" id="CLU_026673_3_3_1"/>
<dbReference type="InterPro" id="IPR036291">
    <property type="entry name" value="NAD(P)-bd_dom_sf"/>
</dbReference>
<name>A0A014P4T5_9HYPO</name>
<dbReference type="SMART" id="SM00829">
    <property type="entry name" value="PKS_ER"/>
    <property type="match status" value="1"/>
</dbReference>
<proteinExistence type="predicted"/>
<dbReference type="PANTHER" id="PTHR11695">
    <property type="entry name" value="ALCOHOL DEHYDROGENASE RELATED"/>
    <property type="match status" value="1"/>
</dbReference>
<feature type="domain" description="Enoyl reductase (ER)" evidence="2">
    <location>
        <begin position="25"/>
        <end position="364"/>
    </location>
</feature>
<dbReference type="GO" id="GO:0005739">
    <property type="term" value="C:mitochondrion"/>
    <property type="evidence" value="ECO:0007669"/>
    <property type="project" value="TreeGrafter"/>
</dbReference>
<organism evidence="3 4">
    <name type="scientific">Metarhizium robertsii</name>
    <dbReference type="NCBI Taxonomy" id="568076"/>
    <lineage>
        <taxon>Eukaryota</taxon>
        <taxon>Fungi</taxon>
        <taxon>Dikarya</taxon>
        <taxon>Ascomycota</taxon>
        <taxon>Pezizomycotina</taxon>
        <taxon>Sordariomycetes</taxon>
        <taxon>Hypocreomycetidae</taxon>
        <taxon>Hypocreales</taxon>
        <taxon>Clavicipitaceae</taxon>
        <taxon>Metarhizium</taxon>
    </lineage>
</organism>
<evidence type="ECO:0000256" key="1">
    <source>
        <dbReference type="ARBA" id="ARBA00023002"/>
    </source>
</evidence>
<sequence>MTSHHRLWTFTARGPPSSVLAFTSGPAPTLPPRLPLPRDSPTPEEWILVKVAFAGLNVGAIFQMTLIPALLRADTCTPEMDLSGTVTDTWHPDAHAAGSRFARGDKVVAMLPASHALATGTGALAEYVAIPAKYAVRKPDNVSFADAAGCLLTGMTAAQLVADAALKPGQGVLVVAASGGIGTMVVQMARKAVGAAGRVVGVCSGANADTVRGLGADDVVDYTLHADLAAHLGAAFASAPFDAVVDTLGFQALYARSPSYLVPGGVYCSVGIKPPSFGVPDFLRAVVQMKLNEWWPVARWLGGVGRPWKGASMMSPTREDRESIVGMLARGELRVVRDSVWAFADADKAYEKLGGRHARGKVLVRVDGGVGDDEC</sequence>
<dbReference type="Proteomes" id="UP000030151">
    <property type="component" value="Unassembled WGS sequence"/>
</dbReference>
<dbReference type="AlphaFoldDB" id="A0A014P4T5"/>
<dbReference type="PROSITE" id="PS01162">
    <property type="entry name" value="QOR_ZETA_CRYSTAL"/>
    <property type="match status" value="1"/>
</dbReference>
<gene>
    <name evidence="3" type="ORF">X797_009735</name>
</gene>
<keyword evidence="1" id="KW-0560">Oxidoreductase</keyword>
<comment type="caution">
    <text evidence="3">The sequence shown here is derived from an EMBL/GenBank/DDBJ whole genome shotgun (WGS) entry which is preliminary data.</text>
</comment>
<dbReference type="InterPro" id="IPR013154">
    <property type="entry name" value="ADH-like_N"/>
</dbReference>
<dbReference type="InterPro" id="IPR050700">
    <property type="entry name" value="YIM1/Zinc_Alcohol_DH_Fams"/>
</dbReference>
<dbReference type="InterPro" id="IPR011032">
    <property type="entry name" value="GroES-like_sf"/>
</dbReference>
<dbReference type="Pfam" id="PF08240">
    <property type="entry name" value="ADH_N"/>
    <property type="match status" value="1"/>
</dbReference>
<dbReference type="Gene3D" id="3.90.180.10">
    <property type="entry name" value="Medium-chain alcohol dehydrogenases, catalytic domain"/>
    <property type="match status" value="1"/>
</dbReference>
<dbReference type="SUPFAM" id="SSF50129">
    <property type="entry name" value="GroES-like"/>
    <property type="match status" value="1"/>
</dbReference>
<dbReference type="Gene3D" id="3.40.50.720">
    <property type="entry name" value="NAD(P)-binding Rossmann-like Domain"/>
    <property type="match status" value="1"/>
</dbReference>
<evidence type="ECO:0000313" key="3">
    <source>
        <dbReference type="EMBL" id="EXU97118.1"/>
    </source>
</evidence>
<dbReference type="eggNOG" id="KOG1198">
    <property type="taxonomic scope" value="Eukaryota"/>
</dbReference>
<dbReference type="OrthoDB" id="3509362at2759"/>
<protein>
    <submittedName>
        <fullName evidence="3">Zinc-binding dehydrogenase</fullName>
    </submittedName>
</protein>
<accession>A0A014P4T5</accession>
<dbReference type="Pfam" id="PF13602">
    <property type="entry name" value="ADH_zinc_N_2"/>
    <property type="match status" value="1"/>
</dbReference>
<dbReference type="GO" id="GO:0008270">
    <property type="term" value="F:zinc ion binding"/>
    <property type="evidence" value="ECO:0007669"/>
    <property type="project" value="InterPro"/>
</dbReference>
<dbReference type="PANTHER" id="PTHR11695:SF294">
    <property type="entry name" value="RETICULON-4-INTERACTING PROTEIN 1, MITOCHONDRIAL"/>
    <property type="match status" value="1"/>
</dbReference>
<dbReference type="SUPFAM" id="SSF51735">
    <property type="entry name" value="NAD(P)-binding Rossmann-fold domains"/>
    <property type="match status" value="1"/>
</dbReference>
<reference evidence="3 4" key="1">
    <citation type="submission" date="2014-02" db="EMBL/GenBank/DDBJ databases">
        <title>The genome sequence of the entomopathogenic fungus Metarhizium robertsii ARSEF 2575.</title>
        <authorList>
            <person name="Giuliano Garisto Donzelli B."/>
            <person name="Roe B.A."/>
            <person name="Macmil S.L."/>
            <person name="Krasnoff S.B."/>
            <person name="Gibson D.M."/>
        </authorList>
    </citation>
    <scope>NUCLEOTIDE SEQUENCE [LARGE SCALE GENOMIC DNA]</scope>
    <source>
        <strain evidence="3 4">ARSEF 2575</strain>
    </source>
</reference>
<dbReference type="InterPro" id="IPR002364">
    <property type="entry name" value="Quin_OxRdtase/zeta-crystal_CS"/>
</dbReference>
<dbReference type="InterPro" id="IPR020843">
    <property type="entry name" value="ER"/>
</dbReference>
<dbReference type="EMBL" id="JELW01000040">
    <property type="protein sequence ID" value="EXU97118.1"/>
    <property type="molecule type" value="Genomic_DNA"/>
</dbReference>
<evidence type="ECO:0000313" key="4">
    <source>
        <dbReference type="Proteomes" id="UP000030151"/>
    </source>
</evidence>
<dbReference type="GO" id="GO:0016491">
    <property type="term" value="F:oxidoreductase activity"/>
    <property type="evidence" value="ECO:0007669"/>
    <property type="project" value="UniProtKB-KW"/>
</dbReference>
<evidence type="ECO:0000259" key="2">
    <source>
        <dbReference type="SMART" id="SM00829"/>
    </source>
</evidence>
<dbReference type="CDD" id="cd08267">
    <property type="entry name" value="MDR1"/>
    <property type="match status" value="1"/>
</dbReference>